<evidence type="ECO:0000313" key="2">
    <source>
        <dbReference type="Proteomes" id="UP000499080"/>
    </source>
</evidence>
<dbReference type="EMBL" id="BGPR01000039">
    <property type="protein sequence ID" value="GBL84808.1"/>
    <property type="molecule type" value="Genomic_DNA"/>
</dbReference>
<keyword evidence="2" id="KW-1185">Reference proteome</keyword>
<accession>A0A4Y2AYF5</accession>
<reference evidence="1 2" key="1">
    <citation type="journal article" date="2019" name="Sci. Rep.">
        <title>Orb-weaving spider Araneus ventricosus genome elucidates the spidroin gene catalogue.</title>
        <authorList>
            <person name="Kono N."/>
            <person name="Nakamura H."/>
            <person name="Ohtoshi R."/>
            <person name="Moran D.A.P."/>
            <person name="Shinohara A."/>
            <person name="Yoshida Y."/>
            <person name="Fujiwara M."/>
            <person name="Mori M."/>
            <person name="Tomita M."/>
            <person name="Arakawa K."/>
        </authorList>
    </citation>
    <scope>NUCLEOTIDE SEQUENCE [LARGE SCALE GENOMIC DNA]</scope>
</reference>
<proteinExistence type="predicted"/>
<name>A0A4Y2AYF5_ARAVE</name>
<organism evidence="1 2">
    <name type="scientific">Araneus ventricosus</name>
    <name type="common">Orbweaver spider</name>
    <name type="synonym">Epeira ventricosa</name>
    <dbReference type="NCBI Taxonomy" id="182803"/>
    <lineage>
        <taxon>Eukaryota</taxon>
        <taxon>Metazoa</taxon>
        <taxon>Ecdysozoa</taxon>
        <taxon>Arthropoda</taxon>
        <taxon>Chelicerata</taxon>
        <taxon>Arachnida</taxon>
        <taxon>Araneae</taxon>
        <taxon>Araneomorphae</taxon>
        <taxon>Entelegynae</taxon>
        <taxon>Araneoidea</taxon>
        <taxon>Araneidae</taxon>
        <taxon>Araneus</taxon>
    </lineage>
</organism>
<dbReference type="Proteomes" id="UP000499080">
    <property type="component" value="Unassembled WGS sequence"/>
</dbReference>
<dbReference type="AlphaFoldDB" id="A0A4Y2AYF5"/>
<protein>
    <submittedName>
        <fullName evidence="1">Uncharacterized protein</fullName>
    </submittedName>
</protein>
<evidence type="ECO:0000313" key="1">
    <source>
        <dbReference type="EMBL" id="GBL84808.1"/>
    </source>
</evidence>
<comment type="caution">
    <text evidence="1">The sequence shown here is derived from an EMBL/GenBank/DDBJ whole genome shotgun (WGS) entry which is preliminary data.</text>
</comment>
<sequence>MIGEDLQKFSGSRVMRTIAIGRVPIRNLPKMANSENDLEVKSLLRIKDVEYQGLNIDCIRYVANLDLTETRGIFPIGSRSSSPKPIFCHEATATQEKHWESHQLQLLDRHEEAWPERLGSFRKIKDT</sequence>
<gene>
    <name evidence="1" type="ORF">AVEN_93841_1</name>
</gene>